<evidence type="ECO:0000313" key="3">
    <source>
        <dbReference type="EMBL" id="OLF16702.1"/>
    </source>
</evidence>
<reference evidence="3 4" key="1">
    <citation type="submission" date="2016-12" db="EMBL/GenBank/DDBJ databases">
        <title>The draft genome sequence of Actinophytocola sp. 11-183.</title>
        <authorList>
            <person name="Wang W."/>
            <person name="Yuan L."/>
        </authorList>
    </citation>
    <scope>NUCLEOTIDE SEQUENCE [LARGE SCALE GENOMIC DNA]</scope>
    <source>
        <strain evidence="3 4">11-183</strain>
    </source>
</reference>
<name>A0A1Q8CQT4_9PSEU</name>
<dbReference type="STRING" id="1912961.BU204_15335"/>
<feature type="transmembrane region" description="Helical" evidence="1">
    <location>
        <begin position="138"/>
        <end position="160"/>
    </location>
</feature>
<keyword evidence="1" id="KW-1133">Transmembrane helix</keyword>
<proteinExistence type="predicted"/>
<keyword evidence="4" id="KW-1185">Reference proteome</keyword>
<feature type="domain" description="VanZ-like" evidence="2">
    <location>
        <begin position="56"/>
        <end position="153"/>
    </location>
</feature>
<accession>A0A1Q8CQT4</accession>
<feature type="transmembrane region" description="Helical" evidence="1">
    <location>
        <begin position="106"/>
        <end position="126"/>
    </location>
</feature>
<keyword evidence="1" id="KW-0472">Membrane</keyword>
<dbReference type="AlphaFoldDB" id="A0A1Q8CQT4"/>
<sequence length="168" mass="17465">MITNFLLDNSALVPVVLVLAVVLCVGVGCVVLRSRRFAVRVLWVLVALSVLPVLALTLVPTRSRVESVACVIQFSAPTVGSVELLANVALFVPPVYFGALSTRRPLPTLVVAAVFSAAIETVQALIPAIGRACDTNDWAMNTAGAVVAAILAAATMAVTARATSRSEP</sequence>
<evidence type="ECO:0000313" key="4">
    <source>
        <dbReference type="Proteomes" id="UP000185596"/>
    </source>
</evidence>
<dbReference type="RefSeq" id="WP_075126353.1">
    <property type="nucleotide sequence ID" value="NZ_MSIE01000026.1"/>
</dbReference>
<keyword evidence="1" id="KW-0812">Transmembrane</keyword>
<dbReference type="Pfam" id="PF04892">
    <property type="entry name" value="VanZ"/>
    <property type="match status" value="1"/>
</dbReference>
<organism evidence="3 4">
    <name type="scientific">Actinophytocola xanthii</name>
    <dbReference type="NCBI Taxonomy" id="1912961"/>
    <lineage>
        <taxon>Bacteria</taxon>
        <taxon>Bacillati</taxon>
        <taxon>Actinomycetota</taxon>
        <taxon>Actinomycetes</taxon>
        <taxon>Pseudonocardiales</taxon>
        <taxon>Pseudonocardiaceae</taxon>
    </lineage>
</organism>
<gene>
    <name evidence="3" type="ORF">BU204_15335</name>
</gene>
<dbReference type="Proteomes" id="UP000185596">
    <property type="component" value="Unassembled WGS sequence"/>
</dbReference>
<comment type="caution">
    <text evidence="3">The sequence shown here is derived from an EMBL/GenBank/DDBJ whole genome shotgun (WGS) entry which is preliminary data.</text>
</comment>
<dbReference type="InterPro" id="IPR006976">
    <property type="entry name" value="VanZ-like"/>
</dbReference>
<evidence type="ECO:0000256" key="1">
    <source>
        <dbReference type="SAM" id="Phobius"/>
    </source>
</evidence>
<feature type="transmembrane region" description="Helical" evidence="1">
    <location>
        <begin position="12"/>
        <end position="32"/>
    </location>
</feature>
<evidence type="ECO:0000259" key="2">
    <source>
        <dbReference type="Pfam" id="PF04892"/>
    </source>
</evidence>
<feature type="transmembrane region" description="Helical" evidence="1">
    <location>
        <begin position="79"/>
        <end position="99"/>
    </location>
</feature>
<dbReference type="EMBL" id="MSIE01000026">
    <property type="protein sequence ID" value="OLF16702.1"/>
    <property type="molecule type" value="Genomic_DNA"/>
</dbReference>
<feature type="transmembrane region" description="Helical" evidence="1">
    <location>
        <begin position="39"/>
        <end position="59"/>
    </location>
</feature>
<protein>
    <recommendedName>
        <fullName evidence="2">VanZ-like domain-containing protein</fullName>
    </recommendedName>
</protein>
<dbReference type="OrthoDB" id="4833326at2"/>